<dbReference type="Proteomes" id="UP000266841">
    <property type="component" value="Unassembled WGS sequence"/>
</dbReference>
<proteinExistence type="predicted"/>
<evidence type="ECO:0000256" key="1">
    <source>
        <dbReference type="SAM" id="MobiDB-lite"/>
    </source>
</evidence>
<dbReference type="eggNOG" id="ENOG502S6XN">
    <property type="taxonomic scope" value="Eukaryota"/>
</dbReference>
<feature type="region of interest" description="Disordered" evidence="1">
    <location>
        <begin position="1"/>
        <end position="104"/>
    </location>
</feature>
<dbReference type="SUPFAM" id="SSF52047">
    <property type="entry name" value="RNI-like"/>
    <property type="match status" value="1"/>
</dbReference>
<dbReference type="OrthoDB" id="196566at2759"/>
<feature type="compositionally biased region" description="Basic and acidic residues" evidence="1">
    <location>
        <begin position="75"/>
        <end position="104"/>
    </location>
</feature>
<feature type="compositionally biased region" description="Basic and acidic residues" evidence="1">
    <location>
        <begin position="23"/>
        <end position="47"/>
    </location>
</feature>
<evidence type="ECO:0000313" key="2">
    <source>
        <dbReference type="EMBL" id="EJK67063.1"/>
    </source>
</evidence>
<feature type="non-terminal residue" evidence="2">
    <location>
        <position position="1"/>
    </location>
</feature>
<dbReference type="Gene3D" id="3.80.10.10">
    <property type="entry name" value="Ribonuclease Inhibitor"/>
    <property type="match status" value="1"/>
</dbReference>
<comment type="caution">
    <text evidence="2">The sequence shown here is derived from an EMBL/GenBank/DDBJ whole genome shotgun (WGS) entry which is preliminary data.</text>
</comment>
<dbReference type="AlphaFoldDB" id="K0SL44"/>
<dbReference type="EMBL" id="AGNL01013718">
    <property type="protein sequence ID" value="EJK67063.1"/>
    <property type="molecule type" value="Genomic_DNA"/>
</dbReference>
<gene>
    <name evidence="2" type="ORF">THAOC_11948</name>
</gene>
<accession>K0SL44</accession>
<protein>
    <submittedName>
        <fullName evidence="2">Uncharacterized protein</fullName>
    </submittedName>
</protein>
<name>K0SL44_THAOC</name>
<keyword evidence="3" id="KW-1185">Reference proteome</keyword>
<reference evidence="2 3" key="1">
    <citation type="journal article" date="2012" name="Genome Biol.">
        <title>Genome and low-iron response of an oceanic diatom adapted to chronic iron limitation.</title>
        <authorList>
            <person name="Lommer M."/>
            <person name="Specht M."/>
            <person name="Roy A.S."/>
            <person name="Kraemer L."/>
            <person name="Andreson R."/>
            <person name="Gutowska M.A."/>
            <person name="Wolf J."/>
            <person name="Bergner S.V."/>
            <person name="Schilhabel M.B."/>
            <person name="Klostermeier U.C."/>
            <person name="Beiko R.G."/>
            <person name="Rosenstiel P."/>
            <person name="Hippler M."/>
            <person name="Laroche J."/>
        </authorList>
    </citation>
    <scope>NUCLEOTIDE SEQUENCE [LARGE SCALE GENOMIC DNA]</scope>
    <source>
        <strain evidence="2 3">CCMP1005</strain>
    </source>
</reference>
<sequence>RHLLDRGGRNPPARYPAPAGQDDAGRGEAVRPEEVADDGPRGRRHVLDWTSHPRSVPLLHPHDVPRGVRGLRRRARDEELPPASRPDDARERRAEVPRRAERGQARGRELLLPRLLRRRLGHHRRVLSGAAPLPGDTQGSTLNNEDQLAILHDDALLPHFNELSDAIQLSNGIRLILIDNIELRPSALRIMFPALEGKVTNISMYRVRFPGPDVVECYEIIAKSIRRNHALEELAWVGNRFPSDDEANLLIESIISNHSINTISMNNCFNQSDINGCRALVMLMTSGRPVDWLDFGENGLSGIDDVAAALATNTQLRTLFMNKNQLNDRDAELIA</sequence>
<dbReference type="InterPro" id="IPR032675">
    <property type="entry name" value="LRR_dom_sf"/>
</dbReference>
<organism evidence="2 3">
    <name type="scientific">Thalassiosira oceanica</name>
    <name type="common">Marine diatom</name>
    <dbReference type="NCBI Taxonomy" id="159749"/>
    <lineage>
        <taxon>Eukaryota</taxon>
        <taxon>Sar</taxon>
        <taxon>Stramenopiles</taxon>
        <taxon>Ochrophyta</taxon>
        <taxon>Bacillariophyta</taxon>
        <taxon>Coscinodiscophyceae</taxon>
        <taxon>Thalassiosirophycidae</taxon>
        <taxon>Thalassiosirales</taxon>
        <taxon>Thalassiosiraceae</taxon>
        <taxon>Thalassiosira</taxon>
    </lineage>
</organism>
<evidence type="ECO:0000313" key="3">
    <source>
        <dbReference type="Proteomes" id="UP000266841"/>
    </source>
</evidence>